<protein>
    <submittedName>
        <fullName evidence="3">NACHT domain-containing protein</fullName>
    </submittedName>
</protein>
<comment type="caution">
    <text evidence="3">The sequence shown here is derived from an EMBL/GenBank/DDBJ whole genome shotgun (WGS) entry which is preliminary data.</text>
</comment>
<dbReference type="Gene3D" id="3.40.50.300">
    <property type="entry name" value="P-loop containing nucleotide triphosphate hydrolases"/>
    <property type="match status" value="1"/>
</dbReference>
<gene>
    <name evidence="3" type="ORF">G5C60_46500</name>
</gene>
<evidence type="ECO:0000259" key="2">
    <source>
        <dbReference type="PROSITE" id="PS50837"/>
    </source>
</evidence>
<keyword evidence="4" id="KW-1185">Reference proteome</keyword>
<dbReference type="PANTHER" id="PTHR46844">
    <property type="entry name" value="SLR5058 PROTEIN"/>
    <property type="match status" value="1"/>
</dbReference>
<dbReference type="InterPro" id="IPR027417">
    <property type="entry name" value="P-loop_NTPase"/>
</dbReference>
<dbReference type="Pfam" id="PF22733">
    <property type="entry name" value="NNH1"/>
    <property type="match status" value="1"/>
</dbReference>
<dbReference type="InterPro" id="IPR007111">
    <property type="entry name" value="NACHT_NTPase"/>
</dbReference>
<dbReference type="Pfam" id="PF05729">
    <property type="entry name" value="NACHT"/>
    <property type="match status" value="1"/>
</dbReference>
<dbReference type="Proteomes" id="UP000472335">
    <property type="component" value="Unassembled WGS sequence"/>
</dbReference>
<evidence type="ECO:0000313" key="4">
    <source>
        <dbReference type="Proteomes" id="UP000472335"/>
    </source>
</evidence>
<evidence type="ECO:0000256" key="1">
    <source>
        <dbReference type="SAM" id="MobiDB-lite"/>
    </source>
</evidence>
<dbReference type="PROSITE" id="PS50837">
    <property type="entry name" value="NACHT"/>
    <property type="match status" value="1"/>
</dbReference>
<dbReference type="AlphaFoldDB" id="A0A6G4VM33"/>
<dbReference type="InterPro" id="IPR054547">
    <property type="entry name" value="NNH1"/>
</dbReference>
<dbReference type="SUPFAM" id="SSF52540">
    <property type="entry name" value="P-loop containing nucleoside triphosphate hydrolases"/>
    <property type="match status" value="1"/>
</dbReference>
<organism evidence="3 4">
    <name type="scientific">Streptomyces scabichelini</name>
    <dbReference type="NCBI Taxonomy" id="2711217"/>
    <lineage>
        <taxon>Bacteria</taxon>
        <taxon>Bacillati</taxon>
        <taxon>Actinomycetota</taxon>
        <taxon>Actinomycetes</taxon>
        <taxon>Kitasatosporales</taxon>
        <taxon>Streptomycetaceae</taxon>
        <taxon>Streptomyces</taxon>
    </lineage>
</organism>
<accession>A0A6G4VM33</accession>
<name>A0A6G4VM33_9ACTN</name>
<sequence>MSPADKIQASWDVTRTTLIGQWPCHRGNVRGNAVEPAAVGVRLASSIVTPLIRKLFVKDQPGAGLVSKPVRISALVSFRREKTSVTPKDAGKVAEELVRRALKAAGPGERPVDAAEAVAVKHVLAHSLAVLGDITIHDYEAVAMGPEDFARRLRSNAAVVAVGLSGDGEVLYDQLLHTASLHILNFFTQRSTYIARQQTAQSRQLARLVQAVDVLLERLPSQTAEDAGFEARYANHIAQRYGTLTIYGLDVYAGTSEWPLDTAYLSLEATQEQGEQSGLHVSAEHVLAQHDQVLLRGVAGSGKTTLVQWLAVTTASRTHDHGLTHLIGRVPFVLPMRRIVRPGAEFPLPGEFLKAVGCPVAGEQPTGWVERVLRAGRGVLLVDGIDEIAGDRRAAVRRWLRELVRTFPGNLWLVTSRPSAVPQKWLSTAGFDELTLSPMARDDVATFVRRWHRAAGVDEAVGVSLLHAVRTTSELNRLATNPLMCGMLCALHRDRRGFLPQDRKSLYEAALTMLLERRDRERELGHPDGVRIPYATQVQLLQKLAWWLIRNSRSEMDRSDALHIIKQAMPSVSLDGTAEDVYRSLLLRSGLLREPADGRVDFLHRTFQDYLGARLAVQELDFDLLVNNAENDEWEDVILLAIAHGRPKEAEQMLRRLVGQGTSRGKLLAAAGLRYAAEVEPSVRTLVEEGLESLIPPRGVPEAQELAQAGGDLVLALLPRPEGMNDATALRVVHIAARLGSEAALHFLARFRNHPGKWGQQALADSWHYFDRELYAREILAHMPQQPHIVARTSDDLRTLRSLGGWEHIQVVGAYRVEELIELIVRERLTRLWLDAPHPVEGLAWLSAFPNLKVVHVATDVSATVAQQAPAGIKIGTPPPKGDSDAHGGS</sequence>
<dbReference type="EMBL" id="JAAKZY010000297">
    <property type="protein sequence ID" value="NGO14850.1"/>
    <property type="molecule type" value="Genomic_DNA"/>
</dbReference>
<feature type="region of interest" description="Disordered" evidence="1">
    <location>
        <begin position="871"/>
        <end position="890"/>
    </location>
</feature>
<feature type="domain" description="NACHT" evidence="2">
    <location>
        <begin position="291"/>
        <end position="618"/>
    </location>
</feature>
<dbReference type="PANTHER" id="PTHR46844:SF1">
    <property type="entry name" value="SLR5058 PROTEIN"/>
    <property type="match status" value="1"/>
</dbReference>
<proteinExistence type="predicted"/>
<reference evidence="3 4" key="1">
    <citation type="submission" date="2020-02" db="EMBL/GenBank/DDBJ databases">
        <title>Whole-genome analyses of novel actinobacteria.</title>
        <authorList>
            <person name="Sahin N."/>
            <person name="Gencbay T."/>
        </authorList>
    </citation>
    <scope>NUCLEOTIDE SEQUENCE [LARGE SCALE GENOMIC DNA]</scope>
    <source>
        <strain evidence="3 4">HC44</strain>
    </source>
</reference>
<evidence type="ECO:0000313" key="3">
    <source>
        <dbReference type="EMBL" id="NGO14850.1"/>
    </source>
</evidence>